<dbReference type="CDD" id="cd09272">
    <property type="entry name" value="RNase_HI_RT_Ty1"/>
    <property type="match status" value="1"/>
</dbReference>
<dbReference type="EMBL" id="NCKW01002388">
    <property type="protein sequence ID" value="POM77698.1"/>
    <property type="molecule type" value="Genomic_DNA"/>
</dbReference>
<evidence type="ECO:0000313" key="2">
    <source>
        <dbReference type="Proteomes" id="UP000237271"/>
    </source>
</evidence>
<evidence type="ECO:0000313" key="1">
    <source>
        <dbReference type="EMBL" id="POM77698.1"/>
    </source>
</evidence>
<keyword evidence="2" id="KW-1185">Reference proteome</keyword>
<dbReference type="PANTHER" id="PTHR11439">
    <property type="entry name" value="GAG-POL-RELATED RETROTRANSPOSON"/>
    <property type="match status" value="1"/>
</dbReference>
<dbReference type="PANTHER" id="PTHR11439:SF467">
    <property type="entry name" value="INTEGRASE CATALYTIC DOMAIN-CONTAINING PROTEIN"/>
    <property type="match status" value="1"/>
</dbReference>
<name>A0A2P4YIQ6_9STRA</name>
<sequence>MLCISQTAYIDRMLKKFGLADAKSVRSPQMHSKPTLRVEGNPKSISDPALPFREMVGSLQFGKCSENVGRSGSAYTKENFRQAQRVMRYLRDTKHIGLVYRYADIGKYGIKLADAGHAGCPETIRSVSGWVLHVNVNLWHWQSKKQSTVADDTCGAELIAAHKCTKEIKWAQKMLLDLGIKQQPMATLYCDNQSTIKEIENNGNSQEHKHLAKKTLSIAEWMGRGRLEIQYVPTTSNIADILTKPLGPFLRDQLNLEDVRKAMVGIDESKDVAASSSMCSCDSDVIMSD</sequence>
<dbReference type="Proteomes" id="UP000237271">
    <property type="component" value="Unassembled WGS sequence"/>
</dbReference>
<dbReference type="AlphaFoldDB" id="A0A2P4YIQ6"/>
<gene>
    <name evidence="1" type="ORF">PHPALM_4876</name>
</gene>
<dbReference type="OrthoDB" id="95610at2759"/>
<comment type="caution">
    <text evidence="1">The sequence shown here is derived from an EMBL/GenBank/DDBJ whole genome shotgun (WGS) entry which is preliminary data.</text>
</comment>
<organism evidence="1 2">
    <name type="scientific">Phytophthora palmivora</name>
    <dbReference type="NCBI Taxonomy" id="4796"/>
    <lineage>
        <taxon>Eukaryota</taxon>
        <taxon>Sar</taxon>
        <taxon>Stramenopiles</taxon>
        <taxon>Oomycota</taxon>
        <taxon>Peronosporomycetes</taxon>
        <taxon>Peronosporales</taxon>
        <taxon>Peronosporaceae</taxon>
        <taxon>Phytophthora</taxon>
    </lineage>
</organism>
<proteinExistence type="predicted"/>
<protein>
    <submittedName>
        <fullName evidence="1">Transposable element</fullName>
    </submittedName>
</protein>
<reference evidence="1 2" key="1">
    <citation type="journal article" date="2017" name="Genome Biol. Evol.">
        <title>Phytophthora megakarya and P. palmivora, closely related causal agents of cacao black pod rot, underwent increases in genome sizes and gene numbers by different mechanisms.</title>
        <authorList>
            <person name="Ali S.S."/>
            <person name="Shao J."/>
            <person name="Lary D.J."/>
            <person name="Kronmiller B."/>
            <person name="Shen D."/>
            <person name="Strem M.D."/>
            <person name="Amoako-Attah I."/>
            <person name="Akrofi A.Y."/>
            <person name="Begoude B.A."/>
            <person name="Ten Hoopen G.M."/>
            <person name="Coulibaly K."/>
            <person name="Kebe B.I."/>
            <person name="Melnick R.L."/>
            <person name="Guiltinan M.J."/>
            <person name="Tyler B.M."/>
            <person name="Meinhardt L.W."/>
            <person name="Bailey B.A."/>
        </authorList>
    </citation>
    <scope>NUCLEOTIDE SEQUENCE [LARGE SCALE GENOMIC DNA]</scope>
    <source>
        <strain evidence="2">sbr112.9</strain>
    </source>
</reference>
<accession>A0A2P4YIQ6</accession>